<feature type="transmembrane region" description="Helical" evidence="1">
    <location>
        <begin position="118"/>
        <end position="142"/>
    </location>
</feature>
<evidence type="ECO:0000313" key="2">
    <source>
        <dbReference type="EMBL" id="CDX04734.1"/>
    </source>
</evidence>
<feature type="transmembrane region" description="Helical" evidence="1">
    <location>
        <begin position="185"/>
        <end position="204"/>
    </location>
</feature>
<keyword evidence="1" id="KW-0472">Membrane</keyword>
<dbReference type="EMBL" id="LK996017">
    <property type="protein sequence ID" value="CDX04734.1"/>
    <property type="molecule type" value="Genomic_DNA"/>
</dbReference>
<dbReference type="SUPFAM" id="SSF51306">
    <property type="entry name" value="LexA/Signal peptidase"/>
    <property type="match status" value="1"/>
</dbReference>
<keyword evidence="1" id="KW-1133">Transmembrane helix</keyword>
<organism evidence="2">
    <name type="scientific">Desulfitobacterium hafniense</name>
    <name type="common">Desulfitobacterium frappieri</name>
    <dbReference type="NCBI Taxonomy" id="49338"/>
    <lineage>
        <taxon>Bacteria</taxon>
        <taxon>Bacillati</taxon>
        <taxon>Bacillota</taxon>
        <taxon>Clostridia</taxon>
        <taxon>Eubacteriales</taxon>
        <taxon>Desulfitobacteriaceae</taxon>
        <taxon>Desulfitobacterium</taxon>
    </lineage>
</organism>
<feature type="transmembrane region" description="Helical" evidence="1">
    <location>
        <begin position="27"/>
        <end position="44"/>
    </location>
</feature>
<dbReference type="InterPro" id="IPR036286">
    <property type="entry name" value="LexA/Signal_pep-like_sf"/>
</dbReference>
<dbReference type="AlphaFoldDB" id="A0A098B7B1"/>
<gene>
    <name evidence="2" type="ORF">DPCES_4848</name>
</gene>
<keyword evidence="1" id="KW-0812">Transmembrane</keyword>
<feature type="transmembrane region" description="Helical" evidence="1">
    <location>
        <begin position="148"/>
        <end position="173"/>
    </location>
</feature>
<proteinExistence type="predicted"/>
<feature type="transmembrane region" description="Helical" evidence="1">
    <location>
        <begin position="224"/>
        <end position="244"/>
    </location>
</feature>
<dbReference type="PATRIC" id="fig|49338.4.peg.5213"/>
<sequence length="463" mass="53399">MIYRNSFLKKELRQAYTENKISTNRKIAFALFLGLISFAFYFVFQTLQESVLSDVVPEIMQPSYFSTLYIYIHLAYFLSAGYYIIYYDTLFFSEIRKNSWYLMIHMGYNPARMFFSKLLALGYTALFVYTLGFVAIILLTALLKFPFIFAYLPSLYLVGFTDLVMLTILSMVFSLYARTIINARYWIGVSAFLILLLKIVLGHYDVISNRIAMQNIFNLFDMNTSLYFPLWIVVVVICGLVCLFRAGNLARYYNLSEDLSLLPPDVSLILMNSKTEKKELVAIRGKQIVERKLIHKVVTVLLAAFIGVALAINVFIIVINASSTGQEVSIRGVIPFIFQSNTMEPEIMVNDLTYFQRIDPQYPVELEQIVLFKENNVLYIERVAEIHGDRLVVDIDNYPPMSQIGAMKKTISRENIHGVYSGRNRWLGALILFANTIMGRILFLLIPAILLFYHEQIVKLLKR</sequence>
<reference evidence="2" key="1">
    <citation type="submission" date="2014-07" db="EMBL/GenBank/DDBJ databases">
        <authorList>
            <person name="Hornung V.Bastian."/>
        </authorList>
    </citation>
    <scope>NUCLEOTIDE SEQUENCE</scope>
    <source>
        <strain evidence="2">PCE-S</strain>
    </source>
</reference>
<feature type="transmembrane region" description="Helical" evidence="1">
    <location>
        <begin position="293"/>
        <end position="319"/>
    </location>
</feature>
<feature type="transmembrane region" description="Helical" evidence="1">
    <location>
        <begin position="426"/>
        <end position="453"/>
    </location>
</feature>
<protein>
    <submittedName>
        <fullName evidence="2">Peptidase S24-like protein</fullName>
    </submittedName>
</protein>
<accession>A0A098B7B1</accession>
<name>A0A098B7B1_DESHA</name>
<dbReference type="RefSeq" id="WP_144677107.1">
    <property type="nucleotide sequence ID" value="NZ_LK996017.1"/>
</dbReference>
<feature type="transmembrane region" description="Helical" evidence="1">
    <location>
        <begin position="64"/>
        <end position="87"/>
    </location>
</feature>
<evidence type="ECO:0000256" key="1">
    <source>
        <dbReference type="SAM" id="Phobius"/>
    </source>
</evidence>